<dbReference type="HOGENOM" id="CLU_056349_0_0_9"/>
<feature type="domain" description="HD/PDEase" evidence="2">
    <location>
        <begin position="155"/>
        <end position="288"/>
    </location>
</feature>
<comment type="caution">
    <text evidence="3">The sequence shown here is derived from an EMBL/GenBank/DDBJ whole genome shotgun (WGS) entry which is preliminary data.</text>
</comment>
<dbReference type="Gene3D" id="1.10.3210.10">
    <property type="entry name" value="Hypothetical protein af1432"/>
    <property type="match status" value="1"/>
</dbReference>
<dbReference type="SUPFAM" id="SSF109604">
    <property type="entry name" value="HD-domain/PDEase-like"/>
    <property type="match status" value="1"/>
</dbReference>
<dbReference type="SMART" id="SM00471">
    <property type="entry name" value="HDc"/>
    <property type="match status" value="1"/>
</dbReference>
<dbReference type="PANTHER" id="PTHR37294:SF1">
    <property type="entry name" value="3'-5' EXORIBONUCLEASE YHAM"/>
    <property type="match status" value="1"/>
</dbReference>
<evidence type="ECO:0000256" key="1">
    <source>
        <dbReference type="ARBA" id="ARBA00022801"/>
    </source>
</evidence>
<protein>
    <submittedName>
        <fullName evidence="3">3'-5' exoribonuclease YhaM( EC:3.1.-)</fullName>
    </submittedName>
</protein>
<dbReference type="GO" id="GO:0031125">
    <property type="term" value="P:rRNA 3'-end processing"/>
    <property type="evidence" value="ECO:0007669"/>
    <property type="project" value="TreeGrafter"/>
</dbReference>
<dbReference type="RefSeq" id="WP_018662827.1">
    <property type="nucleotide sequence ID" value="NZ_HF952018.1"/>
</dbReference>
<dbReference type="GO" id="GO:0016787">
    <property type="term" value="F:hydrolase activity"/>
    <property type="evidence" value="ECO:0007669"/>
    <property type="project" value="UniProtKB-KW"/>
</dbReference>
<keyword evidence="1" id="KW-0378">Hydrolase</keyword>
<reference evidence="3" key="1">
    <citation type="submission" date="2013-03" db="EMBL/GenBank/DDBJ databases">
        <title>Draft genome sequence of the hydrogen-ethanol-producing anaerobic alkalithermophilic Caloramator celere.</title>
        <authorList>
            <person name="Ciranna A."/>
            <person name="Larjo A."/>
            <person name="Kivisto A."/>
            <person name="Santala V."/>
            <person name="Roos C."/>
            <person name="Karp M."/>
        </authorList>
    </citation>
    <scope>NUCLEOTIDE SEQUENCE [LARGE SCALE GENOMIC DNA]</scope>
    <source>
        <strain evidence="3">DSM 8682</strain>
    </source>
</reference>
<proteinExistence type="predicted"/>
<evidence type="ECO:0000313" key="4">
    <source>
        <dbReference type="Proteomes" id="UP000014923"/>
    </source>
</evidence>
<name>R7RTL7_9CLOT</name>
<dbReference type="AlphaFoldDB" id="R7RTL7"/>
<gene>
    <name evidence="3" type="ORF">TCEL_00621</name>
</gene>
<sequence length="313" mass="35204">MLSLYPNEKIENQPVVVRKIDKKVGQNDKGYYHLQISYGIKSYDAKIWNDSPEIGDKINPGCLAYITGVAKDFKGTIQIHINKIEKIENPSQDLINKVIPSCYLNSDEMEKSLFEIINTINNIHIKQLLNNIFTNDTIKNAFFKKAAGAEIHHAYVGGLAQHTLEVARIVINFTQVFPYVNYDIAVASALLHDIGKIAELSDFPENKYTTRGKLIGHINIGVEILNSFISKIPDFPNQIKYEIEHCILSHHGTLEMGSPVLPMTIEAIAVHNADKSSAEINAFHLAIERDTGTDAWTDYNPTYKRAIKKSINI</sequence>
<keyword evidence="4" id="KW-1185">Reference proteome</keyword>
<evidence type="ECO:0000313" key="3">
    <source>
        <dbReference type="EMBL" id="CDF58575.1"/>
    </source>
</evidence>
<evidence type="ECO:0000259" key="2">
    <source>
        <dbReference type="SMART" id="SM00471"/>
    </source>
</evidence>
<dbReference type="CDD" id="cd00077">
    <property type="entry name" value="HDc"/>
    <property type="match status" value="1"/>
</dbReference>
<dbReference type="EMBL" id="CAVN010000097">
    <property type="protein sequence ID" value="CDF58575.1"/>
    <property type="molecule type" value="Genomic_DNA"/>
</dbReference>
<dbReference type="NCBIfam" id="TIGR00277">
    <property type="entry name" value="HDIG"/>
    <property type="match status" value="1"/>
</dbReference>
<dbReference type="InterPro" id="IPR050798">
    <property type="entry name" value="YhaM_exoribonuc/phosphodiest"/>
</dbReference>
<dbReference type="Pfam" id="PF01966">
    <property type="entry name" value="HD"/>
    <property type="match status" value="1"/>
</dbReference>
<dbReference type="OrthoDB" id="9778453at2"/>
<dbReference type="InterPro" id="IPR006675">
    <property type="entry name" value="HDIG_dom"/>
</dbReference>
<accession>R7RTL7</accession>
<dbReference type="InterPro" id="IPR003607">
    <property type="entry name" value="HD/PDEase_dom"/>
</dbReference>
<dbReference type="eggNOG" id="COG3481">
    <property type="taxonomic scope" value="Bacteria"/>
</dbReference>
<dbReference type="InterPro" id="IPR006674">
    <property type="entry name" value="HD_domain"/>
</dbReference>
<dbReference type="PANTHER" id="PTHR37294">
    <property type="entry name" value="3'-5' EXORIBONUCLEASE YHAM"/>
    <property type="match status" value="1"/>
</dbReference>
<dbReference type="Proteomes" id="UP000014923">
    <property type="component" value="Unassembled WGS sequence"/>
</dbReference>
<organism evidence="3 4">
    <name type="scientific">Thermobrachium celere DSM 8682</name>
    <dbReference type="NCBI Taxonomy" id="941824"/>
    <lineage>
        <taxon>Bacteria</taxon>
        <taxon>Bacillati</taxon>
        <taxon>Bacillota</taxon>
        <taxon>Clostridia</taxon>
        <taxon>Eubacteriales</taxon>
        <taxon>Clostridiaceae</taxon>
        <taxon>Thermobrachium</taxon>
    </lineage>
</organism>